<feature type="coiled-coil region" evidence="1">
    <location>
        <begin position="530"/>
        <end position="567"/>
    </location>
</feature>
<gene>
    <name evidence="5" type="ORF">K504DRAFT_482355</name>
</gene>
<name>A0A6G1K7L2_9PLEO</name>
<feature type="compositionally biased region" description="Basic and acidic residues" evidence="2">
    <location>
        <begin position="684"/>
        <end position="702"/>
    </location>
</feature>
<sequence>MSSLSSSSYGENDFDSIAVHLNFEQAEEEEDDDEPTILEYARFHGLCVDYTSEQPRVDDIAIPSSETLQTDLQDPPECPTTNPAIELTKERLTLNKEAALLLQAVHLLRPAPVDNETDKIKLPLEDWRQSAKLKQEVPLLRTDHELDMKSFGNTDTPSFTRLEIPLEVINVEKDEGLQWPAKYRDYPAQCDEKARAERLQVSKEDLRFLQGALTDSWTIADSERIKEEGLSYGRKPSWQSITPPLLPLTPPVTPYIPSSPDNHFELLSESTDSVAVEAKALQDSIMKHDALIRPGSDGSDSMLFGHDGETGMFSEYFDKQPSPSPKRKIQDLKIEGPLTPPIFSESPMKKLKRVSFPEMLHEYIAELPSTFESGNDVLDASDSFSELLNAQVQPYHDEVMRKVENERLSEADTTARVEVPYVDFALPMAPWNELTRKNSSKHSVTETELDAQTKFLVQVKRNELKSVSSCHGLGKLERGLSWQPVPNQKITIDEKLDGEGVSSKMLAEITMSEIATSSTEVWKQDGLRILDRDEDNEDELEVAEAEAEEEKNDMEALVRKRKLEMEEEAVDARTRKKEMRVAESAFDAPISQLSQPHLEAVQSHHWGAQPTATSQPRSPSPQSGHKERDRSLMFGGASFLTAMQKFKEDHGKPVKSTDVGEGETTNPNRPALSPFTALPRRRSKVLEDPPKQRPHAVAHEASKPIPEAQPPPLPKLPAIPEHLPLCSFVISSTLFQQRSLSRNIEKLYPDAGFIERDFNSPLSIGQEADLTLSPSTGLIFTLLQIVKQRPLPGQRDHSPLIERVSKLQYRYERLVVLISEGVSKDMEEKGSGRPVDDRDKEAITAFENFASKMEGEVIVKYVRGGELALARSIVGEMATWGLPHGSKDIGGIKLLQDETCWEHFLRRAGLNSFASQAILASPQIVHHTAFDSDFPGTSESYPSAKTLEATGLAAFILMSPETRVKNFQALLGGSRILMRVNRLLEQKWLSAVNGFVM</sequence>
<dbReference type="Pfam" id="PF23394">
    <property type="entry name" value="DUF7102"/>
    <property type="match status" value="1"/>
</dbReference>
<feature type="domain" description="SAM-like" evidence="4">
    <location>
        <begin position="895"/>
        <end position="984"/>
    </location>
</feature>
<dbReference type="OrthoDB" id="3647246at2759"/>
<feature type="region of interest" description="Disordered" evidence="2">
    <location>
        <begin position="599"/>
        <end position="629"/>
    </location>
</feature>
<proteinExistence type="predicted"/>
<reference evidence="5" key="1">
    <citation type="journal article" date="2020" name="Stud. Mycol.">
        <title>101 Dothideomycetes genomes: a test case for predicting lifestyles and emergence of pathogens.</title>
        <authorList>
            <person name="Haridas S."/>
            <person name="Albert R."/>
            <person name="Binder M."/>
            <person name="Bloem J."/>
            <person name="Labutti K."/>
            <person name="Salamov A."/>
            <person name="Andreopoulos B."/>
            <person name="Baker S."/>
            <person name="Barry K."/>
            <person name="Bills G."/>
            <person name="Bluhm B."/>
            <person name="Cannon C."/>
            <person name="Castanera R."/>
            <person name="Culley D."/>
            <person name="Daum C."/>
            <person name="Ezra D."/>
            <person name="Gonzalez J."/>
            <person name="Henrissat B."/>
            <person name="Kuo A."/>
            <person name="Liang C."/>
            <person name="Lipzen A."/>
            <person name="Lutzoni F."/>
            <person name="Magnuson J."/>
            <person name="Mondo S."/>
            <person name="Nolan M."/>
            <person name="Ohm R."/>
            <person name="Pangilinan J."/>
            <person name="Park H.-J."/>
            <person name="Ramirez L."/>
            <person name="Alfaro M."/>
            <person name="Sun H."/>
            <person name="Tritt A."/>
            <person name="Yoshinaga Y."/>
            <person name="Zwiers L.-H."/>
            <person name="Turgeon B."/>
            <person name="Goodwin S."/>
            <person name="Spatafora J."/>
            <person name="Crous P."/>
            <person name="Grigoriev I."/>
        </authorList>
    </citation>
    <scope>NUCLEOTIDE SEQUENCE</scope>
    <source>
        <strain evidence="5">CBS 279.74</strain>
    </source>
</reference>
<keyword evidence="1" id="KW-0175">Coiled coil</keyword>
<dbReference type="AlphaFoldDB" id="A0A6G1K7L2"/>
<dbReference type="InterPro" id="IPR057559">
    <property type="entry name" value="SAM_6"/>
</dbReference>
<accession>A0A6G1K7L2</accession>
<organism evidence="5 6">
    <name type="scientific">Pleomassaria siparia CBS 279.74</name>
    <dbReference type="NCBI Taxonomy" id="1314801"/>
    <lineage>
        <taxon>Eukaryota</taxon>
        <taxon>Fungi</taxon>
        <taxon>Dikarya</taxon>
        <taxon>Ascomycota</taxon>
        <taxon>Pezizomycotina</taxon>
        <taxon>Dothideomycetes</taxon>
        <taxon>Pleosporomycetidae</taxon>
        <taxon>Pleosporales</taxon>
        <taxon>Pleomassariaceae</taxon>
        <taxon>Pleomassaria</taxon>
    </lineage>
</organism>
<keyword evidence="6" id="KW-1185">Reference proteome</keyword>
<dbReference type="EMBL" id="MU005771">
    <property type="protein sequence ID" value="KAF2708876.1"/>
    <property type="molecule type" value="Genomic_DNA"/>
</dbReference>
<evidence type="ECO:0000256" key="2">
    <source>
        <dbReference type="SAM" id="MobiDB-lite"/>
    </source>
</evidence>
<feature type="compositionally biased region" description="Polar residues" evidence="2">
    <location>
        <begin position="610"/>
        <end position="623"/>
    </location>
</feature>
<evidence type="ECO:0000256" key="1">
    <source>
        <dbReference type="SAM" id="Coils"/>
    </source>
</evidence>
<evidence type="ECO:0000259" key="3">
    <source>
        <dbReference type="Pfam" id="PF23394"/>
    </source>
</evidence>
<evidence type="ECO:0000313" key="5">
    <source>
        <dbReference type="EMBL" id="KAF2708876.1"/>
    </source>
</evidence>
<protein>
    <submittedName>
        <fullName evidence="5">Uncharacterized protein</fullName>
    </submittedName>
</protein>
<dbReference type="Proteomes" id="UP000799428">
    <property type="component" value="Unassembled WGS sequence"/>
</dbReference>
<dbReference type="Pfam" id="PF23395">
    <property type="entry name" value="SAM_6"/>
    <property type="match status" value="1"/>
</dbReference>
<feature type="region of interest" description="Disordered" evidence="2">
    <location>
        <begin position="646"/>
        <end position="711"/>
    </location>
</feature>
<dbReference type="InterPro" id="IPR055528">
    <property type="entry name" value="DUF7102"/>
</dbReference>
<evidence type="ECO:0000313" key="6">
    <source>
        <dbReference type="Proteomes" id="UP000799428"/>
    </source>
</evidence>
<feature type="domain" description="DUF7102" evidence="3">
    <location>
        <begin position="727"/>
        <end position="879"/>
    </location>
</feature>
<evidence type="ECO:0000259" key="4">
    <source>
        <dbReference type="Pfam" id="PF23395"/>
    </source>
</evidence>